<dbReference type="HOGENOM" id="CLU_001570_5_1_11"/>
<evidence type="ECO:0000256" key="2">
    <source>
        <dbReference type="ARBA" id="ARBA00010617"/>
    </source>
</evidence>
<dbReference type="Proteomes" id="UP000008229">
    <property type="component" value="Chromosome"/>
</dbReference>
<dbReference type="EMBL" id="CP001854">
    <property type="protein sequence ID" value="ADB53996.1"/>
    <property type="molecule type" value="Genomic_DNA"/>
</dbReference>
<keyword evidence="3 4" id="KW-0408">Iron</keyword>
<keyword evidence="4" id="KW-0503">Monooxygenase</keyword>
<proteinExistence type="inferred from homology"/>
<dbReference type="InterPro" id="IPR036396">
    <property type="entry name" value="Cyt_P450_sf"/>
</dbReference>
<dbReference type="GO" id="GO:0020037">
    <property type="term" value="F:heme binding"/>
    <property type="evidence" value="ECO:0007669"/>
    <property type="project" value="InterPro"/>
</dbReference>
<keyword evidence="6" id="KW-1185">Reference proteome</keyword>
<dbReference type="InterPro" id="IPR002401">
    <property type="entry name" value="Cyt_P450_E_grp-I"/>
</dbReference>
<dbReference type="eggNOG" id="COG2124">
    <property type="taxonomic scope" value="Bacteria"/>
</dbReference>
<organism evidence="5 6">
    <name type="scientific">Conexibacter woesei (strain DSM 14684 / CCUG 47730 / CIP 108061 / JCM 11494 / NBRC 100937 / ID131577)</name>
    <dbReference type="NCBI Taxonomy" id="469383"/>
    <lineage>
        <taxon>Bacteria</taxon>
        <taxon>Bacillati</taxon>
        <taxon>Actinomycetota</taxon>
        <taxon>Thermoleophilia</taxon>
        <taxon>Solirubrobacterales</taxon>
        <taxon>Conexibacteraceae</taxon>
        <taxon>Conexibacter</taxon>
    </lineage>
</organism>
<dbReference type="PRINTS" id="PR00463">
    <property type="entry name" value="EP450I"/>
</dbReference>
<accession>D3F0R2</accession>
<gene>
    <name evidence="5" type="ordered locus">Cwoe_5591</name>
</gene>
<dbReference type="InterPro" id="IPR050121">
    <property type="entry name" value="Cytochrome_P450_monoxygenase"/>
</dbReference>
<evidence type="ECO:0000313" key="5">
    <source>
        <dbReference type="EMBL" id="ADB53996.1"/>
    </source>
</evidence>
<dbReference type="InterPro" id="IPR017972">
    <property type="entry name" value="Cyt_P450_CS"/>
</dbReference>
<name>D3F0R2_CONWI</name>
<evidence type="ECO:0000256" key="1">
    <source>
        <dbReference type="ARBA" id="ARBA00001971"/>
    </source>
</evidence>
<sequence>MPTGSRLPAVAQLLAINAAPCATLERLRASYGDRFTVRVPGVPPLVFLANPVDARAVFQAPADVLHPGEGGSAVEPIVGPGSFMLADEREHLDGRSHVRAAFSARTARRHHALIAAQAQDEVAAWPHDAPVALSPRLRAFTLSLVLRTIFGETAATQQLAVDVLRMLDVTATPVIGAPPTRHVPPFRGAWRRFLRQKELVDASLLALIDARRARPTDGGGGDTLALLLASSDADGRPLSRAYIRDAVMSIVLAGHETTASALAWAITLLAHHPHVQTRLTDEIREGEGTRYMTATIFEVLRHRPVFLFAIPRTVKAPISIGGETYGVGDLLLPCIYLIHHDPRHYPEPDAFRPERFLDSRPDPAIWMPWGGGRKRCPGRHLALAEIQAMLTALLRTTRIEPAGDREPTARWRSVIVTPRNDARVVLRQR</sequence>
<comment type="cofactor">
    <cofactor evidence="1 3">
        <name>heme</name>
        <dbReference type="ChEBI" id="CHEBI:30413"/>
    </cofactor>
</comment>
<dbReference type="SUPFAM" id="SSF48264">
    <property type="entry name" value="Cytochrome P450"/>
    <property type="match status" value="1"/>
</dbReference>
<dbReference type="Pfam" id="PF00067">
    <property type="entry name" value="p450"/>
    <property type="match status" value="1"/>
</dbReference>
<dbReference type="GO" id="GO:0016705">
    <property type="term" value="F:oxidoreductase activity, acting on paired donors, with incorporation or reduction of molecular oxygen"/>
    <property type="evidence" value="ECO:0007669"/>
    <property type="project" value="InterPro"/>
</dbReference>
<keyword evidence="3 4" id="KW-0479">Metal-binding</keyword>
<feature type="binding site" description="axial binding residue" evidence="3">
    <location>
        <position position="376"/>
    </location>
    <ligand>
        <name>heme</name>
        <dbReference type="ChEBI" id="CHEBI:30413"/>
    </ligand>
    <ligandPart>
        <name>Fe</name>
        <dbReference type="ChEBI" id="CHEBI:18248"/>
    </ligandPart>
</feature>
<dbReference type="GO" id="GO:0004497">
    <property type="term" value="F:monooxygenase activity"/>
    <property type="evidence" value="ECO:0007669"/>
    <property type="project" value="UniProtKB-KW"/>
</dbReference>
<evidence type="ECO:0000256" key="3">
    <source>
        <dbReference type="PIRSR" id="PIRSR602401-1"/>
    </source>
</evidence>
<dbReference type="AlphaFoldDB" id="D3F0R2"/>
<keyword evidence="3 4" id="KW-0349">Heme</keyword>
<evidence type="ECO:0000256" key="4">
    <source>
        <dbReference type="RuleBase" id="RU000461"/>
    </source>
</evidence>
<reference evidence="5 6" key="1">
    <citation type="journal article" date="2010" name="Stand. Genomic Sci.">
        <title>Complete genome sequence of Conexibacter woesei type strain (ID131577).</title>
        <authorList>
            <person name="Pukall R."/>
            <person name="Lapidus A."/>
            <person name="Glavina Del Rio T."/>
            <person name="Copeland A."/>
            <person name="Tice H."/>
            <person name="Cheng J.-F."/>
            <person name="Lucas S."/>
            <person name="Chen F."/>
            <person name="Nolan M."/>
            <person name="Bruce D."/>
            <person name="Goodwin L."/>
            <person name="Pitluck S."/>
            <person name="Mavromatis K."/>
            <person name="Ivanova N."/>
            <person name="Ovchinnikova G."/>
            <person name="Pati A."/>
            <person name="Chen A."/>
            <person name="Palaniappan K."/>
            <person name="Land M."/>
            <person name="Hauser L."/>
            <person name="Chang Y.-J."/>
            <person name="Jeffries C.D."/>
            <person name="Chain P."/>
            <person name="Meincke L."/>
            <person name="Sims D."/>
            <person name="Brettin T."/>
            <person name="Detter J.C."/>
            <person name="Rohde M."/>
            <person name="Goeker M."/>
            <person name="Bristow J."/>
            <person name="Eisen J.A."/>
            <person name="Markowitz V."/>
            <person name="Kyrpides N.C."/>
            <person name="Klenk H.-P."/>
            <person name="Hugenholtz P."/>
        </authorList>
    </citation>
    <scope>NUCLEOTIDE SEQUENCE [LARGE SCALE GENOMIC DNA]</scope>
    <source>
        <strain evidence="6">DSM 14684 / CIP 108061 / JCM 11494 / NBRC 100937 / ID131577</strain>
    </source>
</reference>
<keyword evidence="4" id="KW-0560">Oxidoreductase</keyword>
<dbReference type="Gene3D" id="1.10.630.10">
    <property type="entry name" value="Cytochrome P450"/>
    <property type="match status" value="1"/>
</dbReference>
<reference evidence="6" key="2">
    <citation type="submission" date="2010-01" db="EMBL/GenBank/DDBJ databases">
        <title>The complete genome of Conexibacter woesei DSM 14684.</title>
        <authorList>
            <consortium name="US DOE Joint Genome Institute (JGI-PGF)"/>
            <person name="Lucas S."/>
            <person name="Copeland A."/>
            <person name="Lapidus A."/>
            <person name="Glavina del Rio T."/>
            <person name="Dalin E."/>
            <person name="Tice H."/>
            <person name="Bruce D."/>
            <person name="Goodwin L."/>
            <person name="Pitluck S."/>
            <person name="Kyrpides N."/>
            <person name="Mavromatis K."/>
            <person name="Ivanova N."/>
            <person name="Mikhailova N."/>
            <person name="Chertkov O."/>
            <person name="Brettin T."/>
            <person name="Detter J.C."/>
            <person name="Han C."/>
            <person name="Larimer F."/>
            <person name="Land M."/>
            <person name="Hauser L."/>
            <person name="Markowitz V."/>
            <person name="Cheng J.-F."/>
            <person name="Hugenholtz P."/>
            <person name="Woyke T."/>
            <person name="Wu D."/>
            <person name="Pukall R."/>
            <person name="Steenblock K."/>
            <person name="Schneider S."/>
            <person name="Klenk H.-P."/>
            <person name="Eisen J.A."/>
        </authorList>
    </citation>
    <scope>NUCLEOTIDE SEQUENCE [LARGE SCALE GENOMIC DNA]</scope>
    <source>
        <strain evidence="6">DSM 14684 / CIP 108061 / JCM 11494 / NBRC 100937 / ID131577</strain>
    </source>
</reference>
<dbReference type="CDD" id="cd11053">
    <property type="entry name" value="CYP110-like"/>
    <property type="match status" value="1"/>
</dbReference>
<dbReference type="RefSeq" id="WP_012937047.1">
    <property type="nucleotide sequence ID" value="NC_013739.1"/>
</dbReference>
<dbReference type="PROSITE" id="PS00086">
    <property type="entry name" value="CYTOCHROME_P450"/>
    <property type="match status" value="1"/>
</dbReference>
<protein>
    <submittedName>
        <fullName evidence="5">Cytochrome P450</fullName>
    </submittedName>
</protein>
<evidence type="ECO:0000313" key="6">
    <source>
        <dbReference type="Proteomes" id="UP000008229"/>
    </source>
</evidence>
<dbReference type="InterPro" id="IPR001128">
    <property type="entry name" value="Cyt_P450"/>
</dbReference>
<dbReference type="STRING" id="469383.Cwoe_5591"/>
<comment type="similarity">
    <text evidence="2 4">Belongs to the cytochrome P450 family.</text>
</comment>
<dbReference type="GO" id="GO:0005506">
    <property type="term" value="F:iron ion binding"/>
    <property type="evidence" value="ECO:0007669"/>
    <property type="project" value="InterPro"/>
</dbReference>
<dbReference type="PANTHER" id="PTHR24305">
    <property type="entry name" value="CYTOCHROME P450"/>
    <property type="match status" value="1"/>
</dbReference>
<dbReference type="PRINTS" id="PR00385">
    <property type="entry name" value="P450"/>
</dbReference>
<dbReference type="PANTHER" id="PTHR24305:SF166">
    <property type="entry name" value="CYTOCHROME P450 12A4, MITOCHONDRIAL-RELATED"/>
    <property type="match status" value="1"/>
</dbReference>
<dbReference type="KEGG" id="cwo:Cwoe_5591"/>